<reference evidence="3" key="2">
    <citation type="submission" date="2025-08" db="UniProtKB">
        <authorList>
            <consortium name="RefSeq"/>
        </authorList>
    </citation>
    <scope>IDENTIFICATION</scope>
    <source>
        <tissue evidence="3">Leaf</tissue>
    </source>
</reference>
<dbReference type="RefSeq" id="XP_056863240.1">
    <property type="nucleotide sequence ID" value="XM_057007260.1"/>
</dbReference>
<dbReference type="GeneID" id="108851018"/>
<keyword evidence="2" id="KW-1185">Reference proteome</keyword>
<proteinExistence type="predicted"/>
<name>A0A9W3DHF8_RAPSA</name>
<reference evidence="2" key="1">
    <citation type="journal article" date="2019" name="Database">
        <title>The radish genome database (RadishGD): an integrated information resource for radish genomics.</title>
        <authorList>
            <person name="Yu H.J."/>
            <person name="Baek S."/>
            <person name="Lee Y.J."/>
            <person name="Cho A."/>
            <person name="Mun J.H."/>
        </authorList>
    </citation>
    <scope>NUCLEOTIDE SEQUENCE [LARGE SCALE GENOMIC DNA]</scope>
    <source>
        <strain evidence="2">cv. WK10039</strain>
    </source>
</reference>
<evidence type="ECO:0000313" key="3">
    <source>
        <dbReference type="RefSeq" id="XP_056863240.1"/>
    </source>
</evidence>
<evidence type="ECO:0000256" key="1">
    <source>
        <dbReference type="SAM" id="SignalP"/>
    </source>
</evidence>
<feature type="chain" id="PRO_5040969349" evidence="1">
    <location>
        <begin position="36"/>
        <end position="99"/>
    </location>
</feature>
<feature type="signal peptide" evidence="1">
    <location>
        <begin position="1"/>
        <end position="35"/>
    </location>
</feature>
<evidence type="ECO:0000313" key="2">
    <source>
        <dbReference type="Proteomes" id="UP000504610"/>
    </source>
</evidence>
<organism evidence="2 3">
    <name type="scientific">Raphanus sativus</name>
    <name type="common">Radish</name>
    <name type="synonym">Raphanus raphanistrum var. sativus</name>
    <dbReference type="NCBI Taxonomy" id="3726"/>
    <lineage>
        <taxon>Eukaryota</taxon>
        <taxon>Viridiplantae</taxon>
        <taxon>Streptophyta</taxon>
        <taxon>Embryophyta</taxon>
        <taxon>Tracheophyta</taxon>
        <taxon>Spermatophyta</taxon>
        <taxon>Magnoliopsida</taxon>
        <taxon>eudicotyledons</taxon>
        <taxon>Gunneridae</taxon>
        <taxon>Pentapetalae</taxon>
        <taxon>rosids</taxon>
        <taxon>malvids</taxon>
        <taxon>Brassicales</taxon>
        <taxon>Brassicaceae</taxon>
        <taxon>Brassiceae</taxon>
        <taxon>Raphanus</taxon>
    </lineage>
</organism>
<sequence>MNPGLGSARRKENGPSLQFCMMLLLWLCTSQVCSADIYFLLCIFKCFTLWDLYAHPPYRIISYLLNSERRGEMKSCTDKQESILLAWLSSLSSHILENQ</sequence>
<gene>
    <name evidence="3" type="primary">LOC108851018</name>
</gene>
<keyword evidence="1" id="KW-0732">Signal</keyword>
<dbReference type="AlphaFoldDB" id="A0A9W3DHF8"/>
<accession>A0A9W3DHF8</accession>
<dbReference type="Proteomes" id="UP000504610">
    <property type="component" value="Chromosome 4"/>
</dbReference>
<protein>
    <submittedName>
        <fullName evidence="3">Uncharacterized protein LOC108851018 isoform X2</fullName>
    </submittedName>
</protein>